<dbReference type="GO" id="GO:0004630">
    <property type="term" value="F:phospholipase D activity"/>
    <property type="evidence" value="ECO:0007669"/>
    <property type="project" value="UniProtKB-EC"/>
</dbReference>
<keyword evidence="3" id="KW-0378">Hydrolase</keyword>
<dbReference type="SMART" id="SM00155">
    <property type="entry name" value="PLDc"/>
    <property type="match status" value="2"/>
</dbReference>
<dbReference type="KEGG" id="ccam:M5D45_21025"/>
<feature type="region of interest" description="Disordered" evidence="6">
    <location>
        <begin position="632"/>
        <end position="653"/>
    </location>
</feature>
<dbReference type="Gene3D" id="3.30.870.10">
    <property type="entry name" value="Endonuclease Chain A"/>
    <property type="match status" value="2"/>
</dbReference>
<evidence type="ECO:0000256" key="2">
    <source>
        <dbReference type="ARBA" id="ARBA00022737"/>
    </source>
</evidence>
<organism evidence="8 9">
    <name type="scientific">Cupriavidus campinensis</name>
    <dbReference type="NCBI Taxonomy" id="151783"/>
    <lineage>
        <taxon>Bacteria</taxon>
        <taxon>Pseudomonadati</taxon>
        <taxon>Pseudomonadota</taxon>
        <taxon>Betaproteobacteria</taxon>
        <taxon>Burkholderiales</taxon>
        <taxon>Burkholderiaceae</taxon>
        <taxon>Cupriavidus</taxon>
    </lineage>
</organism>
<dbReference type="InterPro" id="IPR025202">
    <property type="entry name" value="PLD-like_dom"/>
</dbReference>
<dbReference type="GO" id="GO:0009395">
    <property type="term" value="P:phospholipid catabolic process"/>
    <property type="evidence" value="ECO:0007669"/>
    <property type="project" value="TreeGrafter"/>
</dbReference>
<keyword evidence="4" id="KW-0443">Lipid metabolism</keyword>
<keyword evidence="5" id="KW-0175">Coiled coil</keyword>
<protein>
    <submittedName>
        <fullName evidence="8">Phospholipase D-like domain-containing protein</fullName>
    </submittedName>
</protein>
<evidence type="ECO:0000256" key="6">
    <source>
        <dbReference type="SAM" id="MobiDB-lite"/>
    </source>
</evidence>
<dbReference type="Pfam" id="PF13091">
    <property type="entry name" value="PLDc_2"/>
    <property type="match status" value="1"/>
</dbReference>
<evidence type="ECO:0000256" key="4">
    <source>
        <dbReference type="ARBA" id="ARBA00023098"/>
    </source>
</evidence>
<comment type="catalytic activity">
    <reaction evidence="1">
        <text>a 1,2-diacyl-sn-glycero-3-phosphocholine + H2O = a 1,2-diacyl-sn-glycero-3-phosphate + choline + H(+)</text>
        <dbReference type="Rhea" id="RHEA:14445"/>
        <dbReference type="ChEBI" id="CHEBI:15354"/>
        <dbReference type="ChEBI" id="CHEBI:15377"/>
        <dbReference type="ChEBI" id="CHEBI:15378"/>
        <dbReference type="ChEBI" id="CHEBI:57643"/>
        <dbReference type="ChEBI" id="CHEBI:58608"/>
        <dbReference type="EC" id="3.1.4.4"/>
    </reaction>
</comment>
<dbReference type="RefSeq" id="WP_250025856.1">
    <property type="nucleotide sequence ID" value="NZ_CP097331.1"/>
</dbReference>
<dbReference type="InterPro" id="IPR015679">
    <property type="entry name" value="PLipase_D_fam"/>
</dbReference>
<feature type="compositionally biased region" description="Basic and acidic residues" evidence="6">
    <location>
        <begin position="641"/>
        <end position="653"/>
    </location>
</feature>
<feature type="coiled-coil region" evidence="5">
    <location>
        <begin position="445"/>
        <end position="512"/>
    </location>
</feature>
<evidence type="ECO:0000313" key="9">
    <source>
        <dbReference type="Proteomes" id="UP001056132"/>
    </source>
</evidence>
<evidence type="ECO:0000256" key="3">
    <source>
        <dbReference type="ARBA" id="ARBA00022801"/>
    </source>
</evidence>
<accession>A0AAE9I4M7</accession>
<dbReference type="AlphaFoldDB" id="A0AAE9I4M7"/>
<dbReference type="PROSITE" id="PS50035">
    <property type="entry name" value="PLD"/>
    <property type="match status" value="1"/>
</dbReference>
<evidence type="ECO:0000313" key="8">
    <source>
        <dbReference type="EMBL" id="URF07669.1"/>
    </source>
</evidence>
<dbReference type="SUPFAM" id="SSF56024">
    <property type="entry name" value="Phospholipase D/nuclease"/>
    <property type="match status" value="2"/>
</dbReference>
<evidence type="ECO:0000259" key="7">
    <source>
        <dbReference type="PROSITE" id="PS50035"/>
    </source>
</evidence>
<dbReference type="EMBL" id="CP097331">
    <property type="protein sequence ID" value="URF07669.1"/>
    <property type="molecule type" value="Genomic_DNA"/>
</dbReference>
<evidence type="ECO:0000256" key="5">
    <source>
        <dbReference type="SAM" id="Coils"/>
    </source>
</evidence>
<evidence type="ECO:0000256" key="1">
    <source>
        <dbReference type="ARBA" id="ARBA00000798"/>
    </source>
</evidence>
<reference evidence="8" key="1">
    <citation type="journal article" date="2022" name="Microbiol. Resour. Announc.">
        <title>Genome Sequence of Cupriavidus campinensis Strain G5, a Member of a Bacterial Consortium Capable of Polyethylene Degradation.</title>
        <authorList>
            <person name="Schneider B."/>
            <person name="Pfeiffer F."/>
            <person name="Dyall-Smith M."/>
            <person name="Kunte H.J."/>
        </authorList>
    </citation>
    <scope>NUCLEOTIDE SEQUENCE</scope>
    <source>
        <strain evidence="8">G5</strain>
    </source>
</reference>
<dbReference type="Proteomes" id="UP001056132">
    <property type="component" value="Chromosome 2"/>
</dbReference>
<sequence length="653" mass="72796">MRQQPITTPIALSRTNRALITLPWFVQRAEYAPQPCTFHPLVNGEEAFGDLHDTISAAQKTVDIICWGFQPSMFFKRGAARGAPCIGDLLEAAGKRGVKVRLLSWGGEALGIPGMSDMGDEPNLPDRMHQHPWFSRPPNPRVNPKEFNRYWHWRAARTSPTAKIFKGPVPSQVMEKLPGLLGLPKLVNVEFVVRDFGLSNRLEIAFRTALWGIDDTRSAGSKAQGGAIMGAIVPTHHQKMVLVDYELPDRAVGYVMGHNMLDPYWDKDDHSAVRLSGDQGRNGATPRQDISSRVTGPVLRYLNQNFCEAWDRATGEALQTTRKPAGAALKMLPDTGVKVMAQVLRTQPEHGKFDIEKMYLQVVNNACSFVYIENQYFRFPPLAELIKAAAAKQVAWGRDPGEHGPIHLFVVTNASDEGIGPGTVNTYRMLEALGRADTIPGVAKLERQDKRREALQKEYDEAVAAEKQARGAMQGAERMRRYVDSEVTAKKLAEAIENLRRARERQAELVDQMKAPQEAIVPSEIPGLKVHICTLVAPDSPPGKWEHVYVHSKLMIIDDVFMTLGSANINTRSMAADSELNICHEHTGVTGPLRKRLWGIHTSGKGAQEDVRKAFEAWADIIKKNGQRLAEGKSPRTSLIEFRRDDPKRTHFD</sequence>
<keyword evidence="2" id="KW-0677">Repeat</keyword>
<gene>
    <name evidence="8" type="ORF">M5D45_21025</name>
</gene>
<name>A0AAE9I4M7_9BURK</name>
<proteinExistence type="predicted"/>
<reference evidence="8" key="2">
    <citation type="submission" date="2022-05" db="EMBL/GenBank/DDBJ databases">
        <authorList>
            <person name="Kunte H.-J."/>
        </authorList>
    </citation>
    <scope>NUCLEOTIDE SEQUENCE</scope>
    <source>
        <strain evidence="8">G5</strain>
    </source>
</reference>
<dbReference type="InterPro" id="IPR001736">
    <property type="entry name" value="PLipase_D/transphosphatidylase"/>
</dbReference>
<dbReference type="PANTHER" id="PTHR18896">
    <property type="entry name" value="PHOSPHOLIPASE D"/>
    <property type="match status" value="1"/>
</dbReference>
<feature type="domain" description="PLD phosphodiesterase" evidence="7">
    <location>
        <begin position="546"/>
        <end position="573"/>
    </location>
</feature>
<dbReference type="PANTHER" id="PTHR18896:SF76">
    <property type="entry name" value="PHOSPHOLIPASE"/>
    <property type="match status" value="1"/>
</dbReference>